<gene>
    <name evidence="3" type="ORF">HJC23_011303</name>
</gene>
<keyword evidence="2" id="KW-0812">Transmembrane</keyword>
<protein>
    <submittedName>
        <fullName evidence="3">Uncharacterized protein</fullName>
    </submittedName>
</protein>
<feature type="transmembrane region" description="Helical" evidence="2">
    <location>
        <begin position="337"/>
        <end position="360"/>
    </location>
</feature>
<feature type="transmembrane region" description="Helical" evidence="2">
    <location>
        <begin position="231"/>
        <end position="252"/>
    </location>
</feature>
<keyword evidence="4" id="KW-1185">Reference proteome</keyword>
<feature type="transmembrane region" description="Helical" evidence="2">
    <location>
        <begin position="273"/>
        <end position="291"/>
    </location>
</feature>
<dbReference type="Proteomes" id="UP001516023">
    <property type="component" value="Unassembled WGS sequence"/>
</dbReference>
<feature type="compositionally biased region" description="Low complexity" evidence="1">
    <location>
        <begin position="99"/>
        <end position="110"/>
    </location>
</feature>
<keyword evidence="2" id="KW-0472">Membrane</keyword>
<sequence>MATLPTKRSPMSPAEGSASPKKSKADKKRESISRAQQWAAERKRKKEGVKDDSKKHKVNEEGSEDVVAKGEEMDVLENLPSPRSTRSRRSNRSDDVSKASEVSESSVGSRRSTRRRTMTSKASASVATASISRSKSKEATPRKSRKSLPPAIAEPLVKEEEEEEEETQKEEKEEPAIDNVQVVPEPEAKEEEAPTIHNFQTNIEQTEGSNQVANEIAGSTSIRSYIPSVAVFLYAIFLQWTVAFAAILVFFLDWFVFEFHPNGAGADYSNQRASCAILGLWLVTVAGYSIFLGAQSLAGWILATGSISMASFALKINWGASEQHDVVLPSLPIYSTAYFDINVLDALLFVAFAGWFIVFLTRPSQQHDDINYHVSSDVVIPNEQVETVLIDELEKPEVKRQETGPRSFIRDRVAVEKAGVTYHGTVVDYDPDTRMWLVKYDAGEGLEDDELNRLDIASAFRLYAKDLSDSLKAMWRANEI</sequence>
<dbReference type="AlphaFoldDB" id="A0ABD3R2I3"/>
<evidence type="ECO:0000256" key="1">
    <source>
        <dbReference type="SAM" id="MobiDB-lite"/>
    </source>
</evidence>
<evidence type="ECO:0000313" key="3">
    <source>
        <dbReference type="EMBL" id="KAL3804375.1"/>
    </source>
</evidence>
<proteinExistence type="predicted"/>
<organism evidence="3 4">
    <name type="scientific">Cyclotella cryptica</name>
    <dbReference type="NCBI Taxonomy" id="29204"/>
    <lineage>
        <taxon>Eukaryota</taxon>
        <taxon>Sar</taxon>
        <taxon>Stramenopiles</taxon>
        <taxon>Ochrophyta</taxon>
        <taxon>Bacillariophyta</taxon>
        <taxon>Coscinodiscophyceae</taxon>
        <taxon>Thalassiosirophycidae</taxon>
        <taxon>Stephanodiscales</taxon>
        <taxon>Stephanodiscaceae</taxon>
        <taxon>Cyclotella</taxon>
    </lineage>
</organism>
<accession>A0ABD3R2I3</accession>
<feature type="compositionally biased region" description="Low complexity" evidence="1">
    <location>
        <begin position="119"/>
        <end position="133"/>
    </location>
</feature>
<evidence type="ECO:0000313" key="4">
    <source>
        <dbReference type="Proteomes" id="UP001516023"/>
    </source>
</evidence>
<comment type="caution">
    <text evidence="3">The sequence shown here is derived from an EMBL/GenBank/DDBJ whole genome shotgun (WGS) entry which is preliminary data.</text>
</comment>
<dbReference type="EMBL" id="JABMIG020000008">
    <property type="protein sequence ID" value="KAL3804375.1"/>
    <property type="molecule type" value="Genomic_DNA"/>
</dbReference>
<feature type="compositionally biased region" description="Basic and acidic residues" evidence="1">
    <location>
        <begin position="48"/>
        <end position="72"/>
    </location>
</feature>
<evidence type="ECO:0000256" key="2">
    <source>
        <dbReference type="SAM" id="Phobius"/>
    </source>
</evidence>
<keyword evidence="2" id="KW-1133">Transmembrane helix</keyword>
<feature type="compositionally biased region" description="Acidic residues" evidence="1">
    <location>
        <begin position="159"/>
        <end position="168"/>
    </location>
</feature>
<feature type="transmembrane region" description="Helical" evidence="2">
    <location>
        <begin position="297"/>
        <end position="316"/>
    </location>
</feature>
<feature type="region of interest" description="Disordered" evidence="1">
    <location>
        <begin position="1"/>
        <end position="182"/>
    </location>
</feature>
<reference evidence="3 4" key="1">
    <citation type="journal article" date="2020" name="G3 (Bethesda)">
        <title>Improved Reference Genome for Cyclotella cryptica CCMP332, a Model for Cell Wall Morphogenesis, Salinity Adaptation, and Lipid Production in Diatoms (Bacillariophyta).</title>
        <authorList>
            <person name="Roberts W.R."/>
            <person name="Downey K.M."/>
            <person name="Ruck E.C."/>
            <person name="Traller J.C."/>
            <person name="Alverson A.J."/>
        </authorList>
    </citation>
    <scope>NUCLEOTIDE SEQUENCE [LARGE SCALE GENOMIC DNA]</scope>
    <source>
        <strain evidence="3 4">CCMP332</strain>
    </source>
</reference>
<name>A0ABD3R2I3_9STRA</name>